<name>A0A8H8DG78_9FUNG</name>
<dbReference type="FunFam" id="1.20.200.10:FF:000015">
    <property type="entry name" value="argininosuccinate lyase isoform X2"/>
    <property type="match status" value="1"/>
</dbReference>
<dbReference type="InterPro" id="IPR024083">
    <property type="entry name" value="Fumarase/histidase_N"/>
</dbReference>
<dbReference type="CDD" id="cd01359">
    <property type="entry name" value="Argininosuccinate_lyase"/>
    <property type="match status" value="1"/>
</dbReference>
<evidence type="ECO:0000256" key="4">
    <source>
        <dbReference type="ARBA" id="ARBA00012338"/>
    </source>
</evidence>
<protein>
    <recommendedName>
        <fullName evidence="4">argininosuccinate lyase</fullName>
        <ecNumber evidence="4">4.3.2.1</ecNumber>
    </recommendedName>
    <alternativeName>
        <fullName evidence="5">Arginosuccinase</fullName>
    </alternativeName>
</protein>
<dbReference type="Proteomes" id="UP000673691">
    <property type="component" value="Unassembled WGS sequence"/>
</dbReference>
<dbReference type="InterPro" id="IPR009049">
    <property type="entry name" value="Argininosuccinate_lyase"/>
</dbReference>
<evidence type="ECO:0000256" key="3">
    <source>
        <dbReference type="ARBA" id="ARBA00010755"/>
    </source>
</evidence>
<dbReference type="EMBL" id="JAEFCI010010717">
    <property type="protein sequence ID" value="KAG5457056.1"/>
    <property type="molecule type" value="Genomic_DNA"/>
</dbReference>
<dbReference type="Pfam" id="PF00206">
    <property type="entry name" value="Lyase_1"/>
    <property type="match status" value="1"/>
</dbReference>
<dbReference type="SUPFAM" id="SSF48557">
    <property type="entry name" value="L-aspartase-like"/>
    <property type="match status" value="1"/>
</dbReference>
<organism evidence="7 8">
    <name type="scientific">Olpidium bornovanus</name>
    <dbReference type="NCBI Taxonomy" id="278681"/>
    <lineage>
        <taxon>Eukaryota</taxon>
        <taxon>Fungi</taxon>
        <taxon>Fungi incertae sedis</taxon>
        <taxon>Olpidiomycota</taxon>
        <taxon>Olpidiomycotina</taxon>
        <taxon>Olpidiomycetes</taxon>
        <taxon>Olpidiales</taxon>
        <taxon>Olpidiaceae</taxon>
        <taxon>Olpidium</taxon>
    </lineage>
</organism>
<evidence type="ECO:0000256" key="5">
    <source>
        <dbReference type="ARBA" id="ARBA00032749"/>
    </source>
</evidence>
<evidence type="ECO:0000313" key="7">
    <source>
        <dbReference type="EMBL" id="KAG5457056.1"/>
    </source>
</evidence>
<accession>A0A8H8DG78</accession>
<comment type="pathway">
    <text evidence="2">Amino-acid biosynthesis; L-arginine biosynthesis; L-arginine from L-ornithine and carbamoyl phosphate: step 3/3.</text>
</comment>
<dbReference type="PANTHER" id="PTHR43814">
    <property type="entry name" value="ARGININOSUCCINATE LYASE"/>
    <property type="match status" value="1"/>
</dbReference>
<comment type="catalytic activity">
    <reaction evidence="1">
        <text>2-(N(omega)-L-arginino)succinate = fumarate + L-arginine</text>
        <dbReference type="Rhea" id="RHEA:24020"/>
        <dbReference type="ChEBI" id="CHEBI:29806"/>
        <dbReference type="ChEBI" id="CHEBI:32682"/>
        <dbReference type="ChEBI" id="CHEBI:57472"/>
        <dbReference type="EC" id="4.3.2.1"/>
    </reaction>
</comment>
<dbReference type="Gene3D" id="1.10.40.30">
    <property type="entry name" value="Fumarase/aspartase (C-terminal domain)"/>
    <property type="match status" value="1"/>
</dbReference>
<evidence type="ECO:0000259" key="6">
    <source>
        <dbReference type="Pfam" id="PF00206"/>
    </source>
</evidence>
<keyword evidence="8" id="KW-1185">Reference proteome</keyword>
<dbReference type="GO" id="GO:0042450">
    <property type="term" value="P:L-arginine biosynthetic process via ornithine"/>
    <property type="evidence" value="ECO:0007669"/>
    <property type="project" value="InterPro"/>
</dbReference>
<dbReference type="GO" id="GO:0004056">
    <property type="term" value="F:argininosuccinate lyase activity"/>
    <property type="evidence" value="ECO:0007669"/>
    <property type="project" value="UniProtKB-EC"/>
</dbReference>
<dbReference type="Gene3D" id="1.10.275.10">
    <property type="entry name" value="Fumarase/aspartase (N-terminal domain)"/>
    <property type="match status" value="1"/>
</dbReference>
<dbReference type="InterPro" id="IPR022761">
    <property type="entry name" value="Fumarate_lyase_N"/>
</dbReference>
<comment type="similarity">
    <text evidence="3">Belongs to the lyase 1 family. Argininosuccinate lyase subfamily.</text>
</comment>
<sequence>MTAFNASIGFDRKMYLADVRCSQAYARALSAKGLLSAEEEALLVDGLEAVLREWDSGELAVAPGDEDVHTANERRLTELVGPVAGKLHTGRSRNDQVATDMRYWLRDEAAKPLAHLKQLIGVAAERAEREVDVLMPGYTHLQVCEGRPEAAPARAQPIRWSHLLFSYVASWKADAERLVQLSDRLNVLPLGSGALAGNPFGIDRRELARDLGFSGVTSNSLHGVCDRDFVAEFLFWASLCMTHLSRFAEDLIIYSTAEFGFVTLADAYRSVELLFLKKNADSLELLRGKCGRVFGSMAGFMMTLKGLPSTYNKDMQEDKEPLFDAVDTINGCLQIACGVLDTLTVGTRLRLANRLVTKLAANENRGRRSVLQIHPERMRDSLSCDMLATDLADYLVRKGVRLSCTCAFFLVFPPVEPRIF</sequence>
<gene>
    <name evidence="7" type="ORF">BJ554DRAFT_3036</name>
</gene>
<dbReference type="InterPro" id="IPR008948">
    <property type="entry name" value="L-Aspartase-like"/>
</dbReference>
<dbReference type="NCBIfam" id="TIGR00838">
    <property type="entry name" value="argH"/>
    <property type="match status" value="1"/>
</dbReference>
<dbReference type="AlphaFoldDB" id="A0A8H8DG78"/>
<dbReference type="OrthoDB" id="2561043at2759"/>
<proteinExistence type="inferred from homology"/>
<dbReference type="GO" id="GO:0005829">
    <property type="term" value="C:cytosol"/>
    <property type="evidence" value="ECO:0007669"/>
    <property type="project" value="TreeGrafter"/>
</dbReference>
<reference evidence="7 8" key="1">
    <citation type="journal article" name="Sci. Rep.">
        <title>Genome-scale phylogenetic analyses confirm Olpidium as the closest living zoosporic fungus to the non-flagellated, terrestrial fungi.</title>
        <authorList>
            <person name="Chang Y."/>
            <person name="Rochon D."/>
            <person name="Sekimoto S."/>
            <person name="Wang Y."/>
            <person name="Chovatia M."/>
            <person name="Sandor L."/>
            <person name="Salamov A."/>
            <person name="Grigoriev I.V."/>
            <person name="Stajich J.E."/>
            <person name="Spatafora J.W."/>
        </authorList>
    </citation>
    <scope>NUCLEOTIDE SEQUENCE [LARGE SCALE GENOMIC DNA]</scope>
    <source>
        <strain evidence="7">S191</strain>
    </source>
</reference>
<dbReference type="FunFam" id="1.10.275.10:FF:000002">
    <property type="entry name" value="Argininosuccinate lyase"/>
    <property type="match status" value="1"/>
</dbReference>
<feature type="domain" description="Fumarate lyase N-terminal" evidence="6">
    <location>
        <begin position="1"/>
        <end position="295"/>
    </location>
</feature>
<dbReference type="InterPro" id="IPR000362">
    <property type="entry name" value="Fumarate_lyase_fam"/>
</dbReference>
<evidence type="ECO:0000256" key="2">
    <source>
        <dbReference type="ARBA" id="ARBA00004941"/>
    </source>
</evidence>
<dbReference type="EC" id="4.3.2.1" evidence="4"/>
<dbReference type="PRINTS" id="PR00145">
    <property type="entry name" value="ARGSUCLYASE"/>
</dbReference>
<dbReference type="Gene3D" id="1.20.200.10">
    <property type="entry name" value="Fumarase/aspartase (Central domain)"/>
    <property type="match status" value="1"/>
</dbReference>
<dbReference type="PRINTS" id="PR00149">
    <property type="entry name" value="FUMRATELYASE"/>
</dbReference>
<evidence type="ECO:0000313" key="8">
    <source>
        <dbReference type="Proteomes" id="UP000673691"/>
    </source>
</evidence>
<evidence type="ECO:0000256" key="1">
    <source>
        <dbReference type="ARBA" id="ARBA00000985"/>
    </source>
</evidence>
<comment type="caution">
    <text evidence="7">The sequence shown here is derived from an EMBL/GenBank/DDBJ whole genome shotgun (WGS) entry which is preliminary data.</text>
</comment>
<dbReference type="PANTHER" id="PTHR43814:SF1">
    <property type="entry name" value="ARGININOSUCCINATE LYASE"/>
    <property type="match status" value="1"/>
</dbReference>